<name>A0A0K1QNG4_PSEFL</name>
<dbReference type="eggNOG" id="ENOG5031UBN">
    <property type="taxonomic scope" value="Bacteria"/>
</dbReference>
<organism evidence="2 3">
    <name type="scientific">Pseudomonas fluorescens NCIMB 11764</name>
    <dbReference type="NCBI Taxonomy" id="1221522"/>
    <lineage>
        <taxon>Bacteria</taxon>
        <taxon>Pseudomonadati</taxon>
        <taxon>Pseudomonadota</taxon>
        <taxon>Gammaproteobacteria</taxon>
        <taxon>Pseudomonadales</taxon>
        <taxon>Pseudomonadaceae</taxon>
        <taxon>Pseudomonas</taxon>
    </lineage>
</organism>
<feature type="transmembrane region" description="Helical" evidence="1">
    <location>
        <begin position="43"/>
        <end position="63"/>
    </location>
</feature>
<keyword evidence="1" id="KW-0812">Transmembrane</keyword>
<protein>
    <submittedName>
        <fullName evidence="2">Uncharacterized protein</fullName>
    </submittedName>
</protein>
<dbReference type="Proteomes" id="UP000017175">
    <property type="component" value="Chromosome"/>
</dbReference>
<accession>A0A0K1QNG4</accession>
<dbReference type="OrthoDB" id="6903795at2"/>
<proteinExistence type="predicted"/>
<gene>
    <name evidence="2" type="ORF">B723_12810</name>
</gene>
<evidence type="ECO:0000256" key="1">
    <source>
        <dbReference type="SAM" id="Phobius"/>
    </source>
</evidence>
<keyword evidence="1" id="KW-0472">Membrane</keyword>
<dbReference type="AlphaFoldDB" id="A0A0K1QNG4"/>
<evidence type="ECO:0000313" key="2">
    <source>
        <dbReference type="EMBL" id="AKV07243.1"/>
    </source>
</evidence>
<reference evidence="2 3" key="1">
    <citation type="journal article" date="2012" name="J. Bacteriol.">
        <title>Draft genome sequence of the cyanide-utilizing bacterium Pseudomonas fluorescens strain NCIMB 11764.</title>
        <authorList>
            <person name="Vilo C.A."/>
            <person name="Benedik M.J."/>
            <person name="Kunz D.A."/>
            <person name="Dong Q."/>
        </authorList>
    </citation>
    <scope>NUCLEOTIDE SEQUENCE [LARGE SCALE GENOMIC DNA]</scope>
    <source>
        <strain evidence="2 3">NCIMB 11764</strain>
    </source>
</reference>
<sequence>MNRWRRLWLSVKLIAAAAACVAVAVQAFQYMLESQDAVQIHPLSILVVGLIFGFISYGLLSLIERGVQRLLARSDTVAPEPRAERESDVELVADQPLTLQADASTHQKNL</sequence>
<keyword evidence="1" id="KW-1133">Transmembrane helix</keyword>
<evidence type="ECO:0000313" key="3">
    <source>
        <dbReference type="Proteomes" id="UP000017175"/>
    </source>
</evidence>
<dbReference type="EMBL" id="CP010945">
    <property type="protein sequence ID" value="AKV07243.1"/>
    <property type="molecule type" value="Genomic_DNA"/>
</dbReference>
<dbReference type="RefSeq" id="WP_017336979.1">
    <property type="nucleotide sequence ID" value="NZ_CP010945.1"/>
</dbReference>